<reference evidence="1" key="1">
    <citation type="journal article" date="2015" name="Nature">
        <title>Complex archaea that bridge the gap between prokaryotes and eukaryotes.</title>
        <authorList>
            <person name="Spang A."/>
            <person name="Saw J.H."/>
            <person name="Jorgensen S.L."/>
            <person name="Zaremba-Niedzwiedzka K."/>
            <person name="Martijn J."/>
            <person name="Lind A.E."/>
            <person name="van Eijk R."/>
            <person name="Schleper C."/>
            <person name="Guy L."/>
            <person name="Ettema T.J."/>
        </authorList>
    </citation>
    <scope>NUCLEOTIDE SEQUENCE</scope>
</reference>
<dbReference type="GO" id="GO:0008713">
    <property type="term" value="F:ADP-heptose-lipopolysaccharide heptosyltransferase activity"/>
    <property type="evidence" value="ECO:0007669"/>
    <property type="project" value="TreeGrafter"/>
</dbReference>
<proteinExistence type="predicted"/>
<accession>A0A0F9XEB0</accession>
<dbReference type="Gene3D" id="3.40.50.2000">
    <property type="entry name" value="Glycogen Phosphorylase B"/>
    <property type="match status" value="1"/>
</dbReference>
<organism evidence="1">
    <name type="scientific">marine sediment metagenome</name>
    <dbReference type="NCBI Taxonomy" id="412755"/>
    <lineage>
        <taxon>unclassified sequences</taxon>
        <taxon>metagenomes</taxon>
        <taxon>ecological metagenomes</taxon>
    </lineage>
</organism>
<dbReference type="AlphaFoldDB" id="A0A0F9XEB0"/>
<gene>
    <name evidence="1" type="ORF">LCGC14_0232210</name>
</gene>
<dbReference type="PANTHER" id="PTHR30160">
    <property type="entry name" value="TETRAACYLDISACCHARIDE 4'-KINASE-RELATED"/>
    <property type="match status" value="1"/>
</dbReference>
<dbReference type="InterPro" id="IPR051199">
    <property type="entry name" value="LPS_LOS_Heptosyltrfase"/>
</dbReference>
<dbReference type="GO" id="GO:0005829">
    <property type="term" value="C:cytosol"/>
    <property type="evidence" value="ECO:0007669"/>
    <property type="project" value="TreeGrafter"/>
</dbReference>
<dbReference type="EMBL" id="LAZR01000113">
    <property type="protein sequence ID" value="KKN90108.1"/>
    <property type="molecule type" value="Genomic_DNA"/>
</dbReference>
<sequence>MGHGDEIMAAGQAQALFKKTGQKVAICDRNNHPRICVEWWYNPAIATLKDVEDNPKLPRIKNAPWCRPYLIYKNAERDRRWRFTEWQARTAPGRIYLSTDEVLQSHNNDDELGENYVIIEPNVNPKNVEGAKANKDWGFDRWQKIVFEMNSIHWVQIGPVGTKWLEGVVRLHTNTFREACAVIVRSRGYIGVEGGLHHAAAAFNKPGVVIFGGFTHPDTTGYPIHKNLYFEHEKTPCGMWDRCPHCELAMSSISTDVVLNSVERALKIPGQ</sequence>
<dbReference type="PANTHER" id="PTHR30160:SF1">
    <property type="entry name" value="LIPOPOLYSACCHARIDE 1,2-N-ACETYLGLUCOSAMINETRANSFERASE-RELATED"/>
    <property type="match status" value="1"/>
</dbReference>
<comment type="caution">
    <text evidence="1">The sequence shown here is derived from an EMBL/GenBank/DDBJ whole genome shotgun (WGS) entry which is preliminary data.</text>
</comment>
<dbReference type="SUPFAM" id="SSF53756">
    <property type="entry name" value="UDP-Glycosyltransferase/glycogen phosphorylase"/>
    <property type="match status" value="1"/>
</dbReference>
<dbReference type="GO" id="GO:0009244">
    <property type="term" value="P:lipopolysaccharide core region biosynthetic process"/>
    <property type="evidence" value="ECO:0007669"/>
    <property type="project" value="TreeGrafter"/>
</dbReference>
<evidence type="ECO:0000313" key="1">
    <source>
        <dbReference type="EMBL" id="KKN90108.1"/>
    </source>
</evidence>
<name>A0A0F9XEB0_9ZZZZ</name>
<protein>
    <submittedName>
        <fullName evidence="1">Uncharacterized protein</fullName>
    </submittedName>
</protein>